<evidence type="ECO:0000313" key="5">
    <source>
        <dbReference type="EMBL" id="KAG6792533.1"/>
    </source>
</evidence>
<keyword evidence="6" id="KW-1185">Reference proteome</keyword>
<dbReference type="Pfam" id="PF05577">
    <property type="entry name" value="Peptidase_S28"/>
    <property type="match status" value="1"/>
</dbReference>
<reference evidence="5" key="1">
    <citation type="journal article" date="2020" name="bioRxiv">
        <title>Hybrid origin of Populus tomentosa Carr. identified through genome sequencing and phylogenomic analysis.</title>
        <authorList>
            <person name="An X."/>
            <person name="Gao K."/>
            <person name="Chen Z."/>
            <person name="Li J."/>
            <person name="Yang X."/>
            <person name="Yang X."/>
            <person name="Zhou J."/>
            <person name="Guo T."/>
            <person name="Zhao T."/>
            <person name="Huang S."/>
            <person name="Miao D."/>
            <person name="Khan W.U."/>
            <person name="Rao P."/>
            <person name="Ye M."/>
            <person name="Lei B."/>
            <person name="Liao W."/>
            <person name="Wang J."/>
            <person name="Ji L."/>
            <person name="Li Y."/>
            <person name="Guo B."/>
            <person name="Mustafa N.S."/>
            <person name="Li S."/>
            <person name="Yun Q."/>
            <person name="Keller S.R."/>
            <person name="Mao J."/>
            <person name="Zhang R."/>
            <person name="Strauss S.H."/>
        </authorList>
    </citation>
    <scope>NUCLEOTIDE SEQUENCE</scope>
    <source>
        <strain evidence="5">GM15</strain>
        <tissue evidence="5">Leaf</tissue>
    </source>
</reference>
<proteinExistence type="predicted"/>
<name>A0A8X8DIE4_POPTO</name>
<keyword evidence="4" id="KW-0325">Glycoprotein</keyword>
<dbReference type="PANTHER" id="PTHR11010">
    <property type="entry name" value="PROTEASE S28 PRO-X CARBOXYPEPTIDASE-RELATED"/>
    <property type="match status" value="1"/>
</dbReference>
<dbReference type="Proteomes" id="UP000886885">
    <property type="component" value="Chromosome 1A"/>
</dbReference>
<dbReference type="EMBL" id="JAAWWB010000001">
    <property type="protein sequence ID" value="KAG6792533.1"/>
    <property type="molecule type" value="Genomic_DNA"/>
</dbReference>
<accession>A0A8X8DIE4</accession>
<dbReference type="OrthoDB" id="860114at2759"/>
<comment type="caution">
    <text evidence="5">The sequence shown here is derived from an EMBL/GenBank/DDBJ whole genome shotgun (WGS) entry which is preliminary data.</text>
</comment>
<protein>
    <recommendedName>
        <fullName evidence="7">Carboxypeptidase</fullName>
    </recommendedName>
</protein>
<dbReference type="InterPro" id="IPR008758">
    <property type="entry name" value="Peptidase_S28"/>
</dbReference>
<evidence type="ECO:0000256" key="4">
    <source>
        <dbReference type="ARBA" id="ARBA00023180"/>
    </source>
</evidence>
<sequence>MLQHRYYGESFPSGSEDQAFQNACALGFLSSEQALAYYAQLITDIKKNPSKEDCPVFVGGESYGGSKSCFKETSESCYNTIRNSWSEIDRIASEANGLVALGKIFSSCNPLNSSQELKDYLELMFMISAQFHNPPDFFFENVCNAIDGAPEGTRILVRTAAGLNASIFGNQQSSVPSISIDCRVLEDISDSIVALYTEQGAHFLDLYPSSLSGPDWLVALREKEKQILHIGLLSSMPNMINNT</sequence>
<dbReference type="InterPro" id="IPR018202">
    <property type="entry name" value="Ser_caboxypep_ser_AS"/>
</dbReference>
<evidence type="ECO:0000256" key="3">
    <source>
        <dbReference type="ARBA" id="ARBA00022801"/>
    </source>
</evidence>
<dbReference type="GO" id="GO:0008239">
    <property type="term" value="F:dipeptidyl-peptidase activity"/>
    <property type="evidence" value="ECO:0007669"/>
    <property type="project" value="TreeGrafter"/>
</dbReference>
<gene>
    <name evidence="5" type="ORF">POTOM_001684</name>
</gene>
<dbReference type="GO" id="GO:0006508">
    <property type="term" value="P:proteolysis"/>
    <property type="evidence" value="ECO:0007669"/>
    <property type="project" value="UniProtKB-KW"/>
</dbReference>
<organism evidence="5 6">
    <name type="scientific">Populus tomentosa</name>
    <name type="common">Chinese white poplar</name>
    <dbReference type="NCBI Taxonomy" id="118781"/>
    <lineage>
        <taxon>Eukaryota</taxon>
        <taxon>Viridiplantae</taxon>
        <taxon>Streptophyta</taxon>
        <taxon>Embryophyta</taxon>
        <taxon>Tracheophyta</taxon>
        <taxon>Spermatophyta</taxon>
        <taxon>Magnoliopsida</taxon>
        <taxon>eudicotyledons</taxon>
        <taxon>Gunneridae</taxon>
        <taxon>Pentapetalae</taxon>
        <taxon>rosids</taxon>
        <taxon>fabids</taxon>
        <taxon>Malpighiales</taxon>
        <taxon>Salicaceae</taxon>
        <taxon>Saliceae</taxon>
        <taxon>Populus</taxon>
    </lineage>
</organism>
<keyword evidence="3" id="KW-0378">Hydrolase</keyword>
<evidence type="ECO:0008006" key="7">
    <source>
        <dbReference type="Google" id="ProtNLM"/>
    </source>
</evidence>
<keyword evidence="2" id="KW-0732">Signal</keyword>
<dbReference type="AlphaFoldDB" id="A0A8X8DIE4"/>
<evidence type="ECO:0000313" key="6">
    <source>
        <dbReference type="Proteomes" id="UP000886885"/>
    </source>
</evidence>
<dbReference type="PROSITE" id="PS00131">
    <property type="entry name" value="CARBOXYPEPT_SER_SER"/>
    <property type="match status" value="1"/>
</dbReference>
<evidence type="ECO:0000256" key="2">
    <source>
        <dbReference type="ARBA" id="ARBA00022729"/>
    </source>
</evidence>
<keyword evidence="1" id="KW-0645">Protease</keyword>
<dbReference type="PANTHER" id="PTHR11010:SF78">
    <property type="entry name" value="LYSOSOMAL PRO-X CARBOXYPEPTIDASE"/>
    <property type="match status" value="1"/>
</dbReference>
<dbReference type="GO" id="GO:0004185">
    <property type="term" value="F:serine-type carboxypeptidase activity"/>
    <property type="evidence" value="ECO:0007669"/>
    <property type="project" value="InterPro"/>
</dbReference>
<evidence type="ECO:0000256" key="1">
    <source>
        <dbReference type="ARBA" id="ARBA00022670"/>
    </source>
</evidence>